<dbReference type="Proteomes" id="UP000033121">
    <property type="component" value="Unassembled WGS sequence"/>
</dbReference>
<dbReference type="GO" id="GO:0005506">
    <property type="term" value="F:iron ion binding"/>
    <property type="evidence" value="ECO:0007669"/>
    <property type="project" value="InterPro"/>
</dbReference>
<dbReference type="RefSeq" id="WP_046370827.1">
    <property type="nucleotide sequence ID" value="NZ_BBWV01000004.1"/>
</dbReference>
<dbReference type="AlphaFoldDB" id="A0A0E9N4B6"/>
<feature type="domain" description="Rubredoxin-like" evidence="1">
    <location>
        <begin position="425"/>
        <end position="466"/>
    </location>
</feature>
<evidence type="ECO:0000313" key="2">
    <source>
        <dbReference type="EMBL" id="GAO44822.1"/>
    </source>
</evidence>
<dbReference type="SUPFAM" id="SSF57802">
    <property type="entry name" value="Rubredoxin-like"/>
    <property type="match status" value="1"/>
</dbReference>
<sequence>MKPGPVIRIDFRGGIVSPGDLYNILVAAGRLGLRRASFGLRQQMFLEVDDSIRNALCVELDALGIDYVNNLEGFPNIVSSFPAEEIFITRSWLSEGVYKDIFDAFDFRPRLKVNISDANQSFTPMLTGNINWVAAPGSPHYWHCFIRFPKTNIIYEAPVCAYTNDLASITACLEDQLMKGEMNGDALFGHPAMAHYLWKKAEAHLELPPFNLPYYEGLNRYGNKNWLGIYTREEWLSIDFLKSICRLCLETRIGQFCITPWKSIMIKSIEDADRPRWNALLDQFRINMRHAANELNFQVEDQNPDALALKIFLLKKLNRDDIRTFGICFGIKTRPRSEVFCNILIRRRAMIRLGRWSFWYRYDICCSEEFNPNKRTAWVFSRNNPRWLLPEQLRRAIIAYYDGKSIAASQQVEQSNRQPDKTAVQQIHQCGECLSVYDDPETSFGDLPAQYQCAVCDAPKDAFVPREWEKQSA</sequence>
<dbReference type="PROSITE" id="PS50903">
    <property type="entry name" value="RUBREDOXIN_LIKE"/>
    <property type="match status" value="1"/>
</dbReference>
<gene>
    <name evidence="2" type="ORF">FPE01S_04_00650</name>
</gene>
<dbReference type="OrthoDB" id="9758182at2"/>
<reference evidence="2 3" key="1">
    <citation type="submission" date="2015-04" db="EMBL/GenBank/DDBJ databases">
        <title>Whole genome shotgun sequence of Flavihumibacter petaseus NBRC 106054.</title>
        <authorList>
            <person name="Miyazawa S."/>
            <person name="Hosoyama A."/>
            <person name="Hashimoto M."/>
            <person name="Noguchi M."/>
            <person name="Tsuchikane K."/>
            <person name="Ohji S."/>
            <person name="Yamazoe A."/>
            <person name="Ichikawa N."/>
            <person name="Kimura A."/>
            <person name="Fujita N."/>
        </authorList>
    </citation>
    <scope>NUCLEOTIDE SEQUENCE [LARGE SCALE GENOMIC DNA]</scope>
    <source>
        <strain evidence="2 3">NBRC 106054</strain>
    </source>
</reference>
<protein>
    <recommendedName>
        <fullName evidence="1">Rubredoxin-like domain-containing protein</fullName>
    </recommendedName>
</protein>
<dbReference type="STRING" id="1220578.FPE01S_04_00650"/>
<comment type="caution">
    <text evidence="2">The sequence shown here is derived from an EMBL/GenBank/DDBJ whole genome shotgun (WGS) entry which is preliminary data.</text>
</comment>
<keyword evidence="3" id="KW-1185">Reference proteome</keyword>
<evidence type="ECO:0000259" key="1">
    <source>
        <dbReference type="PROSITE" id="PS50903"/>
    </source>
</evidence>
<name>A0A0E9N4B6_9BACT</name>
<organism evidence="2 3">
    <name type="scientific">Flavihumibacter petaseus NBRC 106054</name>
    <dbReference type="NCBI Taxonomy" id="1220578"/>
    <lineage>
        <taxon>Bacteria</taxon>
        <taxon>Pseudomonadati</taxon>
        <taxon>Bacteroidota</taxon>
        <taxon>Chitinophagia</taxon>
        <taxon>Chitinophagales</taxon>
        <taxon>Chitinophagaceae</taxon>
        <taxon>Flavihumibacter</taxon>
    </lineage>
</organism>
<dbReference type="Gene3D" id="2.20.28.10">
    <property type="match status" value="1"/>
</dbReference>
<accession>A0A0E9N4B6</accession>
<proteinExistence type="predicted"/>
<dbReference type="EMBL" id="BBWV01000004">
    <property type="protein sequence ID" value="GAO44822.1"/>
    <property type="molecule type" value="Genomic_DNA"/>
</dbReference>
<dbReference type="InterPro" id="IPR024934">
    <property type="entry name" value="Rubredoxin-like_dom"/>
</dbReference>
<evidence type="ECO:0000313" key="3">
    <source>
        <dbReference type="Proteomes" id="UP000033121"/>
    </source>
</evidence>